<gene>
    <name evidence="3" type="ORF">Vretifemale_20031</name>
</gene>
<organism evidence="3 4">
    <name type="scientific">Volvox reticuliferus</name>
    <dbReference type="NCBI Taxonomy" id="1737510"/>
    <lineage>
        <taxon>Eukaryota</taxon>
        <taxon>Viridiplantae</taxon>
        <taxon>Chlorophyta</taxon>
        <taxon>core chlorophytes</taxon>
        <taxon>Chlorophyceae</taxon>
        <taxon>CS clade</taxon>
        <taxon>Chlamydomonadales</taxon>
        <taxon>Volvocaceae</taxon>
        <taxon>Volvox</taxon>
    </lineage>
</organism>
<evidence type="ECO:0000313" key="4">
    <source>
        <dbReference type="Proteomes" id="UP000747110"/>
    </source>
</evidence>
<feature type="compositionally biased region" description="Polar residues" evidence="1">
    <location>
        <begin position="73"/>
        <end position="83"/>
    </location>
</feature>
<proteinExistence type="predicted"/>
<dbReference type="Pfam" id="PF03732">
    <property type="entry name" value="Retrotrans_gag"/>
    <property type="match status" value="1"/>
</dbReference>
<dbReference type="OrthoDB" id="558306at2759"/>
<protein>
    <recommendedName>
        <fullName evidence="2">Retrotransposon gag domain-containing protein</fullName>
    </recommendedName>
</protein>
<dbReference type="EMBL" id="BNCP01000079">
    <property type="protein sequence ID" value="GIL92531.1"/>
    <property type="molecule type" value="Genomic_DNA"/>
</dbReference>
<name>A0A8J4D5T8_9CHLO</name>
<sequence>MSGEGGALSGIPDSASEQQNVLLLEANNPPGASAADPAPNGDGEQLEAREPGAGPAVPPQGAAVTGARDPRMQPQQPATTFNMGMQPISHNGMMPPSFPFGAPEYQGVGPFSPLAHQPTQQPTYGTSAGDGRDVTAVAQQLNDVRGRVNSQGHLLERLNTNVNHIGNMMHSQNQVLHSHGQNLNQLAGQLNNIQQVSDTADYNTPVPFARLLPRPPYLTGDPKHDSKTISDKLVWYNAVVEYMKLTGMNHVSNFKFFLQGPASKWFDSLQRYHMLKGVTLDGATLAQEFKKAFGDPTYMHELLEARERLQRGEAVQTPGMTVSEYVQKFLLILLDAPDMAETDKISWFFTHMQPSLAKAAAVDEDNRRHKTLESAIKAAYAAEHRMKVAKSVRVTAAVAAATAP</sequence>
<reference evidence="3" key="1">
    <citation type="journal article" date="2021" name="Proc. Natl. Acad. Sci. U.S.A.">
        <title>Three genomes in the algal genus Volvox reveal the fate of a haploid sex-determining region after a transition to homothallism.</title>
        <authorList>
            <person name="Yamamoto K."/>
            <person name="Hamaji T."/>
            <person name="Kawai-Toyooka H."/>
            <person name="Matsuzaki R."/>
            <person name="Takahashi F."/>
            <person name="Nishimura Y."/>
            <person name="Kawachi M."/>
            <person name="Noguchi H."/>
            <person name="Minakuchi Y."/>
            <person name="Umen J.G."/>
            <person name="Toyoda A."/>
            <person name="Nozaki H."/>
        </authorList>
    </citation>
    <scope>NUCLEOTIDE SEQUENCE</scope>
    <source>
        <strain evidence="3">NIES-3786</strain>
    </source>
</reference>
<accession>A0A8J4D5T8</accession>
<evidence type="ECO:0000256" key="1">
    <source>
        <dbReference type="SAM" id="MobiDB-lite"/>
    </source>
</evidence>
<evidence type="ECO:0000313" key="3">
    <source>
        <dbReference type="EMBL" id="GIL92531.1"/>
    </source>
</evidence>
<dbReference type="AlphaFoldDB" id="A0A8J4D5T8"/>
<keyword evidence="4" id="KW-1185">Reference proteome</keyword>
<comment type="caution">
    <text evidence="3">The sequence shown here is derived from an EMBL/GenBank/DDBJ whole genome shotgun (WGS) entry which is preliminary data.</text>
</comment>
<feature type="non-terminal residue" evidence="3">
    <location>
        <position position="404"/>
    </location>
</feature>
<feature type="compositionally biased region" description="Low complexity" evidence="1">
    <location>
        <begin position="51"/>
        <end position="67"/>
    </location>
</feature>
<feature type="domain" description="Retrotransposon gag" evidence="2">
    <location>
        <begin position="254"/>
        <end position="349"/>
    </location>
</feature>
<evidence type="ECO:0000259" key="2">
    <source>
        <dbReference type="Pfam" id="PF03732"/>
    </source>
</evidence>
<dbReference type="InterPro" id="IPR005162">
    <property type="entry name" value="Retrotrans_gag_dom"/>
</dbReference>
<dbReference type="Proteomes" id="UP000747110">
    <property type="component" value="Unassembled WGS sequence"/>
</dbReference>
<feature type="region of interest" description="Disordered" evidence="1">
    <location>
        <begin position="1"/>
        <end position="101"/>
    </location>
</feature>